<evidence type="ECO:0000313" key="5">
    <source>
        <dbReference type="EMBL" id="VDL68212.1"/>
    </source>
</evidence>
<dbReference type="InterPro" id="IPR007130">
    <property type="entry name" value="DAGAT"/>
</dbReference>
<reference evidence="7" key="1">
    <citation type="submission" date="2017-02" db="UniProtKB">
        <authorList>
            <consortium name="WormBaseParasite"/>
        </authorList>
    </citation>
    <scope>IDENTIFICATION</scope>
</reference>
<name>A0A0N4XQ20_NIPBR</name>
<keyword evidence="2" id="KW-0808">Transferase</keyword>
<evidence type="ECO:0000256" key="3">
    <source>
        <dbReference type="ARBA" id="ARBA00023315"/>
    </source>
</evidence>
<reference evidence="5 6" key="2">
    <citation type="submission" date="2018-11" db="EMBL/GenBank/DDBJ databases">
        <authorList>
            <consortium name="Pathogen Informatics"/>
        </authorList>
    </citation>
    <scope>NUCLEOTIDE SEQUENCE [LARGE SCALE GENOMIC DNA]</scope>
</reference>
<keyword evidence="4" id="KW-0812">Transmembrane</keyword>
<evidence type="ECO:0000256" key="1">
    <source>
        <dbReference type="ARBA" id="ARBA00005420"/>
    </source>
</evidence>
<evidence type="ECO:0000313" key="7">
    <source>
        <dbReference type="WBParaSite" id="NBR_0000462201-mRNA-1"/>
    </source>
</evidence>
<evidence type="ECO:0000256" key="4">
    <source>
        <dbReference type="SAM" id="Phobius"/>
    </source>
</evidence>
<keyword evidence="4" id="KW-0472">Membrane</keyword>
<dbReference type="WBParaSite" id="NBR_0000462201-mRNA-1">
    <property type="protein sequence ID" value="NBR_0000462201-mRNA-1"/>
    <property type="gene ID" value="NBR_0000462201"/>
</dbReference>
<dbReference type="EMBL" id="UYSL01009048">
    <property type="protein sequence ID" value="VDL68212.1"/>
    <property type="molecule type" value="Genomic_DNA"/>
</dbReference>
<dbReference type="STRING" id="27835.A0A0N4XQ20"/>
<feature type="transmembrane region" description="Helical" evidence="4">
    <location>
        <begin position="35"/>
        <end position="62"/>
    </location>
</feature>
<gene>
    <name evidence="5" type="ORF">NBR_LOCUS4623</name>
</gene>
<keyword evidence="3" id="KW-0012">Acyltransferase</keyword>
<dbReference type="OMA" id="WHILLIY"/>
<protein>
    <submittedName>
        <fullName evidence="7">DUF4870 domain-containing protein</fullName>
    </submittedName>
</protein>
<comment type="similarity">
    <text evidence="1">Belongs to the diacylglycerol acyltransferase family.</text>
</comment>
<dbReference type="Proteomes" id="UP000271162">
    <property type="component" value="Unassembled WGS sequence"/>
</dbReference>
<evidence type="ECO:0000256" key="2">
    <source>
        <dbReference type="ARBA" id="ARBA00022679"/>
    </source>
</evidence>
<dbReference type="GO" id="GO:0008374">
    <property type="term" value="F:O-acyltransferase activity"/>
    <property type="evidence" value="ECO:0007669"/>
    <property type="project" value="InterPro"/>
</dbReference>
<accession>A0A0N4XQ20</accession>
<keyword evidence="4" id="KW-1133">Transmembrane helix</keyword>
<dbReference type="Pfam" id="PF03982">
    <property type="entry name" value="DAGAT"/>
    <property type="match status" value="1"/>
</dbReference>
<keyword evidence="6" id="KW-1185">Reference proteome</keyword>
<sequence length="79" mass="9457">MPFGVDFSPLFEPWEKQKLVLGVLHHFILTYPLGILGFCLPFILIFTFQWHLLLLYAIWYYFDKDSPKRGGYSSDWVQR</sequence>
<organism evidence="7">
    <name type="scientific">Nippostrongylus brasiliensis</name>
    <name type="common">Rat hookworm</name>
    <dbReference type="NCBI Taxonomy" id="27835"/>
    <lineage>
        <taxon>Eukaryota</taxon>
        <taxon>Metazoa</taxon>
        <taxon>Ecdysozoa</taxon>
        <taxon>Nematoda</taxon>
        <taxon>Chromadorea</taxon>
        <taxon>Rhabditida</taxon>
        <taxon>Rhabditina</taxon>
        <taxon>Rhabditomorpha</taxon>
        <taxon>Strongyloidea</taxon>
        <taxon>Heligmosomidae</taxon>
        <taxon>Nippostrongylus</taxon>
    </lineage>
</organism>
<dbReference type="AlphaFoldDB" id="A0A0N4XQ20"/>
<evidence type="ECO:0000313" key="6">
    <source>
        <dbReference type="Proteomes" id="UP000271162"/>
    </source>
</evidence>
<proteinExistence type="inferred from homology"/>